<sequence length="337" mass="37891">MKTPHRCCVRQKAGGVYIHLVLEAGLVRQLRGIRTRAKNADIQMNVGGILACSISRTQLWPTSSHKTSPFFGQPFVVGIHCVGGRLSERCIRSLKHSTRHLVCIICDSPARAFLKQAKRHTGYHGCDYCTQNGMQVGTRMTFPSLTASVPCDSDLRTRKQNKRRTGPSLITCGVCLGLVRKVLTSLLGMEIGQKARLSLEFWNLLNDTIEQRSVIPSSDFARKCRGVGDLNRWKASELQQFLLHIEPVVLKGILHPDVYKRRMYFAVAGSNFIAILGPNHLVYKLHESSPLFSFVKSYGRLDRFSCLPYETELAHINHSHMGQNRRLFSCTADWPSA</sequence>
<dbReference type="GeneID" id="20320281"/>
<reference evidence="1 2" key="1">
    <citation type="submission" date="2013-11" db="EMBL/GenBank/DDBJ databases">
        <title>Opisthorchis viverrini - life in the bile duct.</title>
        <authorList>
            <person name="Young N.D."/>
            <person name="Nagarajan N."/>
            <person name="Lin S.J."/>
            <person name="Korhonen P.K."/>
            <person name="Jex A.R."/>
            <person name="Hall R.S."/>
            <person name="Safavi-Hemami H."/>
            <person name="Kaewkong W."/>
            <person name="Bertrand D."/>
            <person name="Gao S."/>
            <person name="Seet Q."/>
            <person name="Wongkham S."/>
            <person name="Teh B.T."/>
            <person name="Wongkham C."/>
            <person name="Intapan P.M."/>
            <person name="Maleewong W."/>
            <person name="Yang X."/>
            <person name="Hu M."/>
            <person name="Wang Z."/>
            <person name="Hofmann A."/>
            <person name="Sternberg P.W."/>
            <person name="Tan P."/>
            <person name="Wang J."/>
            <person name="Gasser R.B."/>
        </authorList>
    </citation>
    <scope>NUCLEOTIDE SEQUENCE [LARGE SCALE GENOMIC DNA]</scope>
</reference>
<dbReference type="PANTHER" id="PTHR33053">
    <property type="entry name" value="PROTEIN, PUTATIVE-RELATED"/>
    <property type="match status" value="1"/>
</dbReference>
<dbReference type="STRING" id="6198.A0A074ZHK5"/>
<evidence type="ECO:0000313" key="1">
    <source>
        <dbReference type="EMBL" id="KER26738.1"/>
    </source>
</evidence>
<name>A0A074ZHK5_OPIVI</name>
<evidence type="ECO:0000313" key="2">
    <source>
        <dbReference type="Proteomes" id="UP000054324"/>
    </source>
</evidence>
<dbReference type="KEGG" id="ovi:T265_06099"/>
<dbReference type="EMBL" id="KL596740">
    <property type="protein sequence ID" value="KER26738.1"/>
    <property type="molecule type" value="Genomic_DNA"/>
</dbReference>
<dbReference type="PANTHER" id="PTHR33053:SF9">
    <property type="entry name" value="AGAP000105-PA"/>
    <property type="match status" value="1"/>
</dbReference>
<dbReference type="Proteomes" id="UP000054324">
    <property type="component" value="Unassembled WGS sequence"/>
</dbReference>
<organism evidence="1 2">
    <name type="scientific">Opisthorchis viverrini</name>
    <name type="common">Southeast Asian liver fluke</name>
    <dbReference type="NCBI Taxonomy" id="6198"/>
    <lineage>
        <taxon>Eukaryota</taxon>
        <taxon>Metazoa</taxon>
        <taxon>Spiralia</taxon>
        <taxon>Lophotrochozoa</taxon>
        <taxon>Platyhelminthes</taxon>
        <taxon>Trematoda</taxon>
        <taxon>Digenea</taxon>
        <taxon>Opisthorchiida</taxon>
        <taxon>Opisthorchiata</taxon>
        <taxon>Opisthorchiidae</taxon>
        <taxon>Opisthorchis</taxon>
    </lineage>
</organism>
<gene>
    <name evidence="1" type="ORF">T265_06099</name>
</gene>
<accession>A0A074ZHK5</accession>
<dbReference type="RefSeq" id="XP_009169541.1">
    <property type="nucleotide sequence ID" value="XM_009171277.1"/>
</dbReference>
<proteinExistence type="predicted"/>
<protein>
    <submittedName>
        <fullName evidence="1">Uncharacterized protein</fullName>
    </submittedName>
</protein>
<keyword evidence="2" id="KW-1185">Reference proteome</keyword>
<dbReference type="CTD" id="20320281"/>
<dbReference type="AlphaFoldDB" id="A0A074ZHK5"/>
<dbReference type="OrthoDB" id="10036512at2759"/>